<protein>
    <recommendedName>
        <fullName evidence="1">Mitochondrial splicing suppressor 51-like C-terminal domain-containing protein</fullName>
    </recommendedName>
</protein>
<evidence type="ECO:0000259" key="1">
    <source>
        <dbReference type="Pfam" id="PF20179"/>
    </source>
</evidence>
<evidence type="ECO:0000313" key="2">
    <source>
        <dbReference type="EMBL" id="GMI16131.1"/>
    </source>
</evidence>
<sequence length="501" mass="56571">MDDPECYRVGAAQTGWEIMGERIVPFLAWSVDRDTPPESREFGVDELKAFSEDGRSSQPGGAAASDLELLFGYLQRPKEKAEKAKGLLRDREVQQVEMYCLFFYQRLQAGVISMVEMVRMLDLIAEVFGVEARRDVQLGVILRSINGRSAPGPRREIEARGGGGVQLSGSEYGECLKKQYCQLEACQKMEEYDEGVVLMCCEDCERVRYCSEEHCELDEARHKAWCRDLKAERLLSEGLGPYQSSIRLNLTRGLNYADSCFPPHSCFSVMRSSTLSDVEGWEGYFTLRRREMKVEESHFVERLRTESLSSVMTVAESLIGLGWGKGNEEELCVWMLGASHEEYQPWEELFVWFPNLKRVRVILIGPSLTMGGPNSYSKNMGGGREIHLRKLICCLHEVPRTLIDELPKAAAVFALNSGAIFYPEWQPTLKMVIESKMSPLVVTAWLQPEALGVRELLLGLGGRVFKGMGLKENKWASLIPQDSNDDHGSVPFNNRFVMAMV</sequence>
<dbReference type="PANTHER" id="PTHR28069">
    <property type="entry name" value="GH20023P"/>
    <property type="match status" value="1"/>
</dbReference>
<gene>
    <name evidence="2" type="ORF">TrLO_g13737</name>
</gene>
<dbReference type="AlphaFoldDB" id="A0A9W7KYU1"/>
<dbReference type="Pfam" id="PF20179">
    <property type="entry name" value="MSS51_C"/>
    <property type="match status" value="1"/>
</dbReference>
<reference evidence="3" key="1">
    <citation type="journal article" date="2023" name="Commun. Biol.">
        <title>Genome analysis of Parmales, the sister group of diatoms, reveals the evolutionary specialization of diatoms from phago-mixotrophs to photoautotrophs.</title>
        <authorList>
            <person name="Ban H."/>
            <person name="Sato S."/>
            <person name="Yoshikawa S."/>
            <person name="Yamada K."/>
            <person name="Nakamura Y."/>
            <person name="Ichinomiya M."/>
            <person name="Sato N."/>
            <person name="Blanc-Mathieu R."/>
            <person name="Endo H."/>
            <person name="Kuwata A."/>
            <person name="Ogata H."/>
        </authorList>
    </citation>
    <scope>NUCLEOTIDE SEQUENCE [LARGE SCALE GENOMIC DNA]</scope>
    <source>
        <strain evidence="3">NIES 3700</strain>
    </source>
</reference>
<organism evidence="2 3">
    <name type="scientific">Triparma laevis f. longispina</name>
    <dbReference type="NCBI Taxonomy" id="1714387"/>
    <lineage>
        <taxon>Eukaryota</taxon>
        <taxon>Sar</taxon>
        <taxon>Stramenopiles</taxon>
        <taxon>Ochrophyta</taxon>
        <taxon>Bolidophyceae</taxon>
        <taxon>Parmales</taxon>
        <taxon>Triparmaceae</taxon>
        <taxon>Triparma</taxon>
    </lineage>
</organism>
<keyword evidence="3" id="KW-1185">Reference proteome</keyword>
<feature type="domain" description="Mitochondrial splicing suppressor 51-like C-terminal" evidence="1">
    <location>
        <begin position="327"/>
        <end position="480"/>
    </location>
</feature>
<dbReference type="EMBL" id="BRXW01000244">
    <property type="protein sequence ID" value="GMI16131.1"/>
    <property type="molecule type" value="Genomic_DNA"/>
</dbReference>
<dbReference type="Proteomes" id="UP001165122">
    <property type="component" value="Unassembled WGS sequence"/>
</dbReference>
<name>A0A9W7KYU1_9STRA</name>
<dbReference type="InterPro" id="IPR046824">
    <property type="entry name" value="Mss51-like_C"/>
</dbReference>
<comment type="caution">
    <text evidence="2">The sequence shown here is derived from an EMBL/GenBank/DDBJ whole genome shotgun (WGS) entry which is preliminary data.</text>
</comment>
<dbReference type="OrthoDB" id="432970at2759"/>
<accession>A0A9W7KYU1</accession>
<evidence type="ECO:0000313" key="3">
    <source>
        <dbReference type="Proteomes" id="UP001165122"/>
    </source>
</evidence>
<proteinExistence type="predicted"/>